<comment type="caution">
    <text evidence="1">The sequence shown here is derived from an EMBL/GenBank/DDBJ whole genome shotgun (WGS) entry which is preliminary data.</text>
</comment>
<dbReference type="Proteomes" id="UP000234329">
    <property type="component" value="Unassembled WGS sequence"/>
</dbReference>
<name>A0A2I1DNN1_9PROT</name>
<reference evidence="1 2" key="1">
    <citation type="submission" date="2017-03" db="EMBL/GenBank/DDBJ databases">
        <title>Draft genime sequence of the acidophilic sulfur-oxidizing bacterium Acidithiobacillus sp. SH, isolated from seawater.</title>
        <authorList>
            <person name="Sharmin S."/>
            <person name="Tokuhisa M."/>
            <person name="Kanao T."/>
            <person name="Kamimura K."/>
        </authorList>
    </citation>
    <scope>NUCLEOTIDE SEQUENCE [LARGE SCALE GENOMIC DNA]</scope>
    <source>
        <strain evidence="1 2">SH</strain>
    </source>
</reference>
<evidence type="ECO:0000313" key="2">
    <source>
        <dbReference type="Proteomes" id="UP000234329"/>
    </source>
</evidence>
<organism evidence="1 2">
    <name type="scientific">Acidithiobacillus marinus</name>
    <dbReference type="NCBI Taxonomy" id="187490"/>
    <lineage>
        <taxon>Bacteria</taxon>
        <taxon>Pseudomonadati</taxon>
        <taxon>Pseudomonadota</taxon>
        <taxon>Acidithiobacillia</taxon>
        <taxon>Acidithiobacillales</taxon>
        <taxon>Acidithiobacillaceae</taxon>
        <taxon>Acidithiobacillus</taxon>
    </lineage>
</organism>
<protein>
    <submittedName>
        <fullName evidence="1">Uncharacterized protein</fullName>
    </submittedName>
</protein>
<gene>
    <name evidence="1" type="ORF">B1757_04455</name>
</gene>
<proteinExistence type="predicted"/>
<sequence>MSWPMFFKQRSDVAGISTYSCGVKDFAAAVAGVAGDELSFPIVMLIDTHVHADDVTTNLGAAA</sequence>
<keyword evidence="2" id="KW-1185">Reference proteome</keyword>
<evidence type="ECO:0000313" key="1">
    <source>
        <dbReference type="EMBL" id="PKY11471.1"/>
    </source>
</evidence>
<accession>A0A2I1DNN1</accession>
<dbReference type="InParanoid" id="A0A2I1DNN1"/>
<dbReference type="AlphaFoldDB" id="A0A2I1DNN1"/>
<dbReference type="EMBL" id="MXAV01000013">
    <property type="protein sequence ID" value="PKY11471.1"/>
    <property type="molecule type" value="Genomic_DNA"/>
</dbReference>